<evidence type="ECO:0000313" key="1">
    <source>
        <dbReference type="EMBL" id="MCI67694.1"/>
    </source>
</evidence>
<feature type="non-terminal residue" evidence="1">
    <location>
        <position position="1"/>
    </location>
</feature>
<organism evidence="1 2">
    <name type="scientific">Trifolium medium</name>
    <dbReference type="NCBI Taxonomy" id="97028"/>
    <lineage>
        <taxon>Eukaryota</taxon>
        <taxon>Viridiplantae</taxon>
        <taxon>Streptophyta</taxon>
        <taxon>Embryophyta</taxon>
        <taxon>Tracheophyta</taxon>
        <taxon>Spermatophyta</taxon>
        <taxon>Magnoliopsida</taxon>
        <taxon>eudicotyledons</taxon>
        <taxon>Gunneridae</taxon>
        <taxon>Pentapetalae</taxon>
        <taxon>rosids</taxon>
        <taxon>fabids</taxon>
        <taxon>Fabales</taxon>
        <taxon>Fabaceae</taxon>
        <taxon>Papilionoideae</taxon>
        <taxon>50 kb inversion clade</taxon>
        <taxon>NPAAA clade</taxon>
        <taxon>Hologalegina</taxon>
        <taxon>IRL clade</taxon>
        <taxon>Trifolieae</taxon>
        <taxon>Trifolium</taxon>
    </lineage>
</organism>
<dbReference type="AlphaFoldDB" id="A0A392U4Q2"/>
<dbReference type="Proteomes" id="UP000265520">
    <property type="component" value="Unassembled WGS sequence"/>
</dbReference>
<dbReference type="EMBL" id="LXQA010721848">
    <property type="protein sequence ID" value="MCI67694.1"/>
    <property type="molecule type" value="Genomic_DNA"/>
</dbReference>
<sequence length="71" mass="8515">QVKLFKMFVDFVRHFKERFYIVRPSTELAMDNLFESEFVRNEDVSVRLDEEGVEMTRLVSRFPPKLDEGTL</sequence>
<reference evidence="1 2" key="1">
    <citation type="journal article" date="2018" name="Front. Plant Sci.">
        <title>Red Clover (Trifolium pratense) and Zigzag Clover (T. medium) - A Picture of Genomic Similarities and Differences.</title>
        <authorList>
            <person name="Dluhosova J."/>
            <person name="Istvanek J."/>
            <person name="Nedelnik J."/>
            <person name="Repkova J."/>
        </authorList>
    </citation>
    <scope>NUCLEOTIDE SEQUENCE [LARGE SCALE GENOMIC DNA]</scope>
    <source>
        <strain evidence="2">cv. 10/8</strain>
        <tissue evidence="1">Leaf</tissue>
    </source>
</reference>
<name>A0A392U4Q2_9FABA</name>
<comment type="caution">
    <text evidence="1">The sequence shown here is derived from an EMBL/GenBank/DDBJ whole genome shotgun (WGS) entry which is preliminary data.</text>
</comment>
<protein>
    <submittedName>
        <fullName evidence="1">Uncharacterized protein</fullName>
    </submittedName>
</protein>
<evidence type="ECO:0000313" key="2">
    <source>
        <dbReference type="Proteomes" id="UP000265520"/>
    </source>
</evidence>
<proteinExistence type="predicted"/>
<accession>A0A392U4Q2</accession>
<keyword evidence="2" id="KW-1185">Reference proteome</keyword>